<dbReference type="OrthoDB" id="263283at2759"/>
<evidence type="ECO:0000313" key="11">
    <source>
        <dbReference type="EMBL" id="PSR80858.1"/>
    </source>
</evidence>
<reference evidence="11 12" key="1">
    <citation type="journal article" date="2018" name="Mycol. Prog.">
        <title>Coniella lustricola, a new species from submerged detritus.</title>
        <authorList>
            <person name="Raudabaugh D.B."/>
            <person name="Iturriaga T."/>
            <person name="Carver A."/>
            <person name="Mondo S."/>
            <person name="Pangilinan J."/>
            <person name="Lipzen A."/>
            <person name="He G."/>
            <person name="Amirebrahimi M."/>
            <person name="Grigoriev I.V."/>
            <person name="Miller A.N."/>
        </authorList>
    </citation>
    <scope>NUCLEOTIDE SEQUENCE [LARGE SCALE GENOMIC DNA]</scope>
    <source>
        <strain evidence="11 12">B22-T-1</strain>
    </source>
</reference>
<evidence type="ECO:0000313" key="12">
    <source>
        <dbReference type="Proteomes" id="UP000241462"/>
    </source>
</evidence>
<keyword evidence="4 11" id="KW-0808">Transferase</keyword>
<dbReference type="Pfam" id="PF02676">
    <property type="entry name" value="TYW3"/>
    <property type="match status" value="1"/>
</dbReference>
<dbReference type="PANTHER" id="PTHR48418:SF1">
    <property type="entry name" value="TRNA WYBUTOSINE-SYNTHESIZING PROTEIN 3"/>
    <property type="match status" value="1"/>
</dbReference>
<dbReference type="AlphaFoldDB" id="A0A2T3A127"/>
<evidence type="ECO:0000256" key="5">
    <source>
        <dbReference type="ARBA" id="ARBA00022691"/>
    </source>
</evidence>
<gene>
    <name evidence="11" type="ORF">BD289DRAFT_439946</name>
</gene>
<evidence type="ECO:0000259" key="10">
    <source>
        <dbReference type="Pfam" id="PF02676"/>
    </source>
</evidence>
<evidence type="ECO:0000256" key="3">
    <source>
        <dbReference type="ARBA" id="ARBA00022603"/>
    </source>
</evidence>
<evidence type="ECO:0000256" key="1">
    <source>
        <dbReference type="ARBA" id="ARBA00008569"/>
    </source>
</evidence>
<organism evidence="11 12">
    <name type="scientific">Coniella lustricola</name>
    <dbReference type="NCBI Taxonomy" id="2025994"/>
    <lineage>
        <taxon>Eukaryota</taxon>
        <taxon>Fungi</taxon>
        <taxon>Dikarya</taxon>
        <taxon>Ascomycota</taxon>
        <taxon>Pezizomycotina</taxon>
        <taxon>Sordariomycetes</taxon>
        <taxon>Sordariomycetidae</taxon>
        <taxon>Diaporthales</taxon>
        <taxon>Schizoparmaceae</taxon>
        <taxon>Coniella</taxon>
    </lineage>
</organism>
<sequence>MAVAATGGGTGGASAGARPNAPRPGSGRDYGSGGVPGNDGGGQLPSHQFVDPFDDSEQQEVLGDGRDDGTMVSAAATGSGGGGRVPPPAAGANGERLATVAGVGGKGGGGRWLFVSHEPVVLQGKLDSEPNIVGALLGMDEPIFDGREGAPAVEMSDGESRLIHFKFEPMILHVLTASLHHAQRILSCGLQAGFRESGAINLLPSASASASATPIVAIRSMGLGLESLIGRETNGIKHCTVSGDYLTALIRIANERFAENAARIERFRRLLVDAFGAEAGAGFALTPTPAGGRRRTGVGEGGGSAWEDAAVRRERKRLEGLARAEEVRRAKLARKKDGDTDGDVDGVGDGVDVDV</sequence>
<dbReference type="PANTHER" id="PTHR48418">
    <property type="entry name" value="TRNA WYBUTOSINE-SYNTHESIZING PROTEIN 3"/>
    <property type="match status" value="1"/>
</dbReference>
<keyword evidence="6" id="KW-0819">tRNA processing</keyword>
<dbReference type="EMBL" id="KZ678517">
    <property type="protein sequence ID" value="PSR80858.1"/>
    <property type="molecule type" value="Genomic_DNA"/>
</dbReference>
<feature type="region of interest" description="Disordered" evidence="9">
    <location>
        <begin position="286"/>
        <end position="306"/>
    </location>
</feature>
<dbReference type="InterPro" id="IPR003827">
    <property type="entry name" value="tRNA_yW-synthesising"/>
</dbReference>
<dbReference type="EC" id="2.1.1.282" evidence="2"/>
<dbReference type="InParanoid" id="A0A2T3A127"/>
<keyword evidence="3 11" id="KW-0489">Methyltransferase</keyword>
<name>A0A2T3A127_9PEZI</name>
<feature type="domain" description="tRNA wybutosine-synthesizing protein" evidence="10">
    <location>
        <begin position="78"/>
        <end position="271"/>
    </location>
</feature>
<evidence type="ECO:0000256" key="7">
    <source>
        <dbReference type="ARBA" id="ARBA00030554"/>
    </source>
</evidence>
<dbReference type="InterPro" id="IPR036602">
    <property type="entry name" value="tRNA_yW-synthesising-like_sf"/>
</dbReference>
<keyword evidence="12" id="KW-1185">Reference proteome</keyword>
<dbReference type="GO" id="GO:0032259">
    <property type="term" value="P:methylation"/>
    <property type="evidence" value="ECO:0007669"/>
    <property type="project" value="UniProtKB-KW"/>
</dbReference>
<feature type="region of interest" description="Disordered" evidence="9">
    <location>
        <begin position="332"/>
        <end position="355"/>
    </location>
</feature>
<protein>
    <recommendedName>
        <fullName evidence="2">tRNA(Phe) 7-[(3-amino-3-carboxypropyl)-4-demethylwyosine(37)-N(4)]-methyltransferase</fullName>
        <ecNumber evidence="2">2.1.1.282</ecNumber>
    </recommendedName>
    <alternativeName>
        <fullName evidence="7">tRNA(Phe) 7-((3-amino-3-carboxypropyl)-4-demethylwyosine(37)-N(4))-methyltransferase</fullName>
    </alternativeName>
</protein>
<evidence type="ECO:0000256" key="9">
    <source>
        <dbReference type="SAM" id="MobiDB-lite"/>
    </source>
</evidence>
<dbReference type="GO" id="GO:0008033">
    <property type="term" value="P:tRNA processing"/>
    <property type="evidence" value="ECO:0007669"/>
    <property type="project" value="UniProtKB-KW"/>
</dbReference>
<accession>A0A2T3A127</accession>
<evidence type="ECO:0000256" key="6">
    <source>
        <dbReference type="ARBA" id="ARBA00022694"/>
    </source>
</evidence>
<comment type="catalytic activity">
    <reaction evidence="8">
        <text>4-demethyl-7-[(3S)-3-amino-3-carboxypropyl]wyosine(37) in tRNA(Phe) + S-adenosyl-L-methionine = 7-[(3S)-3-amino-3-carboxypropyl]wyosine(37) in tRNA(Phe) + S-adenosyl-L-homocysteine + H(+)</text>
        <dbReference type="Rhea" id="RHEA:36635"/>
        <dbReference type="Rhea" id="RHEA-COMP:10378"/>
        <dbReference type="Rhea" id="RHEA-COMP:10379"/>
        <dbReference type="ChEBI" id="CHEBI:15378"/>
        <dbReference type="ChEBI" id="CHEBI:57856"/>
        <dbReference type="ChEBI" id="CHEBI:59789"/>
        <dbReference type="ChEBI" id="CHEBI:73543"/>
        <dbReference type="ChEBI" id="CHEBI:73550"/>
        <dbReference type="EC" id="2.1.1.282"/>
    </reaction>
</comment>
<dbReference type="STRING" id="2025994.A0A2T3A127"/>
<proteinExistence type="inferred from homology"/>
<comment type="similarity">
    <text evidence="1">Belongs to the TYW3 family.</text>
</comment>
<feature type="compositionally biased region" description="Gly residues" evidence="9">
    <location>
        <begin position="1"/>
        <end position="14"/>
    </location>
</feature>
<feature type="compositionally biased region" description="Gly residues" evidence="9">
    <location>
        <begin position="28"/>
        <end position="43"/>
    </location>
</feature>
<dbReference type="Gene3D" id="3.30.1960.10">
    <property type="entry name" value="tRNA wybutosine-synthesizing-like"/>
    <property type="match status" value="1"/>
</dbReference>
<dbReference type="GO" id="GO:0008168">
    <property type="term" value="F:methyltransferase activity"/>
    <property type="evidence" value="ECO:0007669"/>
    <property type="project" value="UniProtKB-KW"/>
</dbReference>
<dbReference type="FunCoup" id="A0A2T3A127">
    <property type="interactions" value="49"/>
</dbReference>
<feature type="compositionally biased region" description="Acidic residues" evidence="9">
    <location>
        <begin position="340"/>
        <end position="355"/>
    </location>
</feature>
<evidence type="ECO:0000256" key="2">
    <source>
        <dbReference type="ARBA" id="ARBA00012750"/>
    </source>
</evidence>
<dbReference type="Proteomes" id="UP000241462">
    <property type="component" value="Unassembled WGS sequence"/>
</dbReference>
<keyword evidence="5" id="KW-0949">S-adenosyl-L-methionine</keyword>
<feature type="region of interest" description="Disordered" evidence="9">
    <location>
        <begin position="1"/>
        <end position="93"/>
    </location>
</feature>
<evidence type="ECO:0000256" key="4">
    <source>
        <dbReference type="ARBA" id="ARBA00022679"/>
    </source>
</evidence>
<evidence type="ECO:0000256" key="8">
    <source>
        <dbReference type="ARBA" id="ARBA00049202"/>
    </source>
</evidence>
<dbReference type="SUPFAM" id="SSF111278">
    <property type="entry name" value="SSo0622-like"/>
    <property type="match status" value="1"/>
</dbReference>